<dbReference type="Pfam" id="PF01548">
    <property type="entry name" value="DEDD_Tnp_IS110"/>
    <property type="match status" value="1"/>
</dbReference>
<protein>
    <submittedName>
        <fullName evidence="3">IS110 family transposase</fullName>
    </submittedName>
</protein>
<gene>
    <name evidence="3" type="ORF">EXY26_10900</name>
</gene>
<sequence length="348" mass="38489">MTIVAEKYDYVIGIDTHARTHTYAIINTRTGSREACQTFPVSAPGMNRAVAWIQRNTEGRCIAAVEGTRSYGATITHALTEHQVAVVEAKPPRRKDQAGRGKSDQIDATAAALSLLPKDITKLLQPRDEGARAALSILSASRARIDAQRTVNRNSLSALMRTYDLGIDARKPLSAAQIKQISRWREHEADTVEQKYARDEAKFLAASVMAADQMLKENSRAMSELDEQLAPGLQQDFGLGPVTTAWILMAYSHRGRVHSEAAFAALAGVAPLQASSGNHERHRLNRHGDRQLNKALDVVARTRMGHDAATKRYVEKRTAEGLSPKEIKRILKCYIARSIYRKLEVLMA</sequence>
<dbReference type="RefSeq" id="WP_134780373.1">
    <property type="nucleotide sequence ID" value="NZ_SPDS01000001.1"/>
</dbReference>
<dbReference type="Pfam" id="PF02371">
    <property type="entry name" value="Transposase_20"/>
    <property type="match status" value="1"/>
</dbReference>
<evidence type="ECO:0000259" key="2">
    <source>
        <dbReference type="Pfam" id="PF02371"/>
    </source>
</evidence>
<dbReference type="InterPro" id="IPR047650">
    <property type="entry name" value="Transpos_IS110"/>
</dbReference>
<accession>A0A4Y8TZ14</accession>
<dbReference type="InterPro" id="IPR002525">
    <property type="entry name" value="Transp_IS110-like_N"/>
</dbReference>
<proteinExistence type="predicted"/>
<evidence type="ECO:0000313" key="3">
    <source>
        <dbReference type="EMBL" id="TFH57455.1"/>
    </source>
</evidence>
<feature type="domain" description="Transposase IS116/IS110/IS902 C-terminal" evidence="2">
    <location>
        <begin position="237"/>
        <end position="314"/>
    </location>
</feature>
<dbReference type="EMBL" id="SPDS01000001">
    <property type="protein sequence ID" value="TFH57455.1"/>
    <property type="molecule type" value="Genomic_DNA"/>
</dbReference>
<reference evidence="3 4" key="1">
    <citation type="submission" date="2019-03" db="EMBL/GenBank/DDBJ databases">
        <title>Glutamicibacter sp. LJH19 genome.</title>
        <authorList>
            <person name="Sinai Borker S."/>
            <person name="Kumar R."/>
        </authorList>
    </citation>
    <scope>NUCLEOTIDE SEQUENCE [LARGE SCALE GENOMIC DNA]</scope>
    <source>
        <strain evidence="3 4">LJH19</strain>
    </source>
</reference>
<organism evidence="3 4">
    <name type="scientific">Glutamicibacter arilaitensis</name>
    <dbReference type="NCBI Taxonomy" id="256701"/>
    <lineage>
        <taxon>Bacteria</taxon>
        <taxon>Bacillati</taxon>
        <taxon>Actinomycetota</taxon>
        <taxon>Actinomycetes</taxon>
        <taxon>Micrococcales</taxon>
        <taxon>Micrococcaceae</taxon>
        <taxon>Glutamicibacter</taxon>
    </lineage>
</organism>
<dbReference type="AlphaFoldDB" id="A0A4Y8TZ14"/>
<dbReference type="Proteomes" id="UP000297638">
    <property type="component" value="Unassembled WGS sequence"/>
</dbReference>
<evidence type="ECO:0000259" key="1">
    <source>
        <dbReference type="Pfam" id="PF01548"/>
    </source>
</evidence>
<dbReference type="GO" id="GO:0006313">
    <property type="term" value="P:DNA transposition"/>
    <property type="evidence" value="ECO:0007669"/>
    <property type="project" value="InterPro"/>
</dbReference>
<dbReference type="InterPro" id="IPR003346">
    <property type="entry name" value="Transposase_20"/>
</dbReference>
<name>A0A4Y8TZ14_9MICC</name>
<dbReference type="PANTHER" id="PTHR33055:SF16">
    <property type="entry name" value="TRANSPOSASE FOR INSERTION SEQUENCE ELEMENT IS1547"/>
    <property type="match status" value="1"/>
</dbReference>
<dbReference type="GO" id="GO:0004803">
    <property type="term" value="F:transposase activity"/>
    <property type="evidence" value="ECO:0007669"/>
    <property type="project" value="InterPro"/>
</dbReference>
<dbReference type="GO" id="GO:0003677">
    <property type="term" value="F:DNA binding"/>
    <property type="evidence" value="ECO:0007669"/>
    <property type="project" value="InterPro"/>
</dbReference>
<feature type="domain" description="Transposase IS110-like N-terminal" evidence="1">
    <location>
        <begin position="12"/>
        <end position="163"/>
    </location>
</feature>
<dbReference type="NCBIfam" id="NF033542">
    <property type="entry name" value="transpos_IS110"/>
    <property type="match status" value="1"/>
</dbReference>
<evidence type="ECO:0000313" key="4">
    <source>
        <dbReference type="Proteomes" id="UP000297638"/>
    </source>
</evidence>
<comment type="caution">
    <text evidence="3">The sequence shown here is derived from an EMBL/GenBank/DDBJ whole genome shotgun (WGS) entry which is preliminary data.</text>
</comment>
<dbReference type="PANTHER" id="PTHR33055">
    <property type="entry name" value="TRANSPOSASE FOR INSERTION SEQUENCE ELEMENT IS1111A"/>
    <property type="match status" value="1"/>
</dbReference>